<dbReference type="EMBL" id="JARKHS020021765">
    <property type="protein sequence ID" value="KAK8770004.1"/>
    <property type="molecule type" value="Genomic_DNA"/>
</dbReference>
<organism evidence="2 3">
    <name type="scientific">Amblyomma americanum</name>
    <name type="common">Lone star tick</name>
    <dbReference type="NCBI Taxonomy" id="6943"/>
    <lineage>
        <taxon>Eukaryota</taxon>
        <taxon>Metazoa</taxon>
        <taxon>Ecdysozoa</taxon>
        <taxon>Arthropoda</taxon>
        <taxon>Chelicerata</taxon>
        <taxon>Arachnida</taxon>
        <taxon>Acari</taxon>
        <taxon>Parasitiformes</taxon>
        <taxon>Ixodida</taxon>
        <taxon>Ixodoidea</taxon>
        <taxon>Ixodidae</taxon>
        <taxon>Amblyomminae</taxon>
        <taxon>Amblyomma</taxon>
    </lineage>
</organism>
<sequence>MEQSMPSVLGGAVAGGRRRRGGVYLCNLWTDLEGPLASVTSHRSLGKRQGKSQNLTEVLRPCSNSVSPSAVMSEGTADQTLDSGDPEVSDTAPTLTDHLNKRLLESFLHRLNETSEAATVTQTNSVAVGDDFCDS</sequence>
<name>A0AAQ4E5M3_AMBAM</name>
<gene>
    <name evidence="2" type="ORF">V5799_013526</name>
</gene>
<accession>A0AAQ4E5M3</accession>
<reference evidence="2 3" key="1">
    <citation type="journal article" date="2023" name="Arcadia Sci">
        <title>De novo assembly of a long-read Amblyomma americanum tick genome.</title>
        <authorList>
            <person name="Chou S."/>
            <person name="Poskanzer K.E."/>
            <person name="Rollins M."/>
            <person name="Thuy-Boun P.S."/>
        </authorList>
    </citation>
    <scope>NUCLEOTIDE SEQUENCE [LARGE SCALE GENOMIC DNA]</scope>
    <source>
        <strain evidence="2">F_SG_1</strain>
        <tissue evidence="2">Salivary glands</tissue>
    </source>
</reference>
<proteinExistence type="predicted"/>
<dbReference type="AlphaFoldDB" id="A0AAQ4E5M3"/>
<evidence type="ECO:0000256" key="1">
    <source>
        <dbReference type="SAM" id="MobiDB-lite"/>
    </source>
</evidence>
<feature type="region of interest" description="Disordered" evidence="1">
    <location>
        <begin position="64"/>
        <end position="93"/>
    </location>
</feature>
<evidence type="ECO:0000313" key="3">
    <source>
        <dbReference type="Proteomes" id="UP001321473"/>
    </source>
</evidence>
<feature type="compositionally biased region" description="Polar residues" evidence="1">
    <location>
        <begin position="64"/>
        <end position="82"/>
    </location>
</feature>
<evidence type="ECO:0000313" key="2">
    <source>
        <dbReference type="EMBL" id="KAK8770004.1"/>
    </source>
</evidence>
<keyword evidence="3" id="KW-1185">Reference proteome</keyword>
<protein>
    <submittedName>
        <fullName evidence="2">Uncharacterized protein</fullName>
    </submittedName>
</protein>
<comment type="caution">
    <text evidence="2">The sequence shown here is derived from an EMBL/GenBank/DDBJ whole genome shotgun (WGS) entry which is preliminary data.</text>
</comment>
<dbReference type="Proteomes" id="UP001321473">
    <property type="component" value="Unassembled WGS sequence"/>
</dbReference>